<keyword evidence="2" id="KW-1185">Reference proteome</keyword>
<dbReference type="AlphaFoldDB" id="A0AA86MY01"/>
<gene>
    <name evidence="1" type="ORF">DNFV4_01525</name>
</gene>
<name>A0AA86MY01_9BACT</name>
<proteinExistence type="predicted"/>
<protein>
    <submittedName>
        <fullName evidence="1">Uncharacterized protein</fullName>
    </submittedName>
</protein>
<evidence type="ECO:0000313" key="1">
    <source>
        <dbReference type="EMBL" id="CAI4031094.1"/>
    </source>
</evidence>
<organism evidence="1 2">
    <name type="scientific">Nitrospira tepida</name>
    <dbReference type="NCBI Taxonomy" id="2973512"/>
    <lineage>
        <taxon>Bacteria</taxon>
        <taxon>Pseudomonadati</taxon>
        <taxon>Nitrospirota</taxon>
        <taxon>Nitrospiria</taxon>
        <taxon>Nitrospirales</taxon>
        <taxon>Nitrospiraceae</taxon>
        <taxon>Nitrospira</taxon>
    </lineage>
</organism>
<accession>A0AA86MY01</accession>
<dbReference type="Proteomes" id="UP001179121">
    <property type="component" value="Chromosome"/>
</dbReference>
<dbReference type="EMBL" id="OX365700">
    <property type="protein sequence ID" value="CAI4031094.1"/>
    <property type="molecule type" value="Genomic_DNA"/>
</dbReference>
<evidence type="ECO:0000313" key="2">
    <source>
        <dbReference type="Proteomes" id="UP001179121"/>
    </source>
</evidence>
<dbReference type="RefSeq" id="WP_289268054.1">
    <property type="nucleotide sequence ID" value="NZ_OX365700.1"/>
</dbReference>
<sequence>MPVLIRRYKASGGFMQEERIDDEDRIERYMRLFDKEDVKKLETGVKVHIEKDEWQLLP</sequence>
<reference evidence="1" key="1">
    <citation type="submission" date="2022-10" db="EMBL/GenBank/DDBJ databases">
        <authorList>
            <person name="Koch H."/>
        </authorList>
    </citation>
    <scope>NUCLEOTIDE SEQUENCE</scope>
    <source>
        <strain evidence="1">DNF</strain>
    </source>
</reference>
<dbReference type="KEGG" id="nti:DNFV4_01525"/>